<feature type="compositionally biased region" description="Basic residues" evidence="1">
    <location>
        <begin position="1"/>
        <end position="11"/>
    </location>
</feature>
<gene>
    <name evidence="2" type="ORF">ECPE_LOCUS6068</name>
</gene>
<sequence>MIRSHKARTRNLGRVLSEPVGSQHTFVTKTAPNTGPGKAEVEAMDADLEPVDNGENDEDNDDEDKLQNRTRNRKDMSERLRMIGLAGPEASPTR</sequence>
<evidence type="ECO:0000313" key="2">
    <source>
        <dbReference type="EMBL" id="VDP77327.1"/>
    </source>
</evidence>
<evidence type="ECO:0000313" key="4">
    <source>
        <dbReference type="WBParaSite" id="ECPE_0000608101-mRNA-1"/>
    </source>
</evidence>
<dbReference type="EMBL" id="UZAN01042993">
    <property type="protein sequence ID" value="VDP77327.1"/>
    <property type="molecule type" value="Genomic_DNA"/>
</dbReference>
<organism evidence="4">
    <name type="scientific">Echinostoma caproni</name>
    <dbReference type="NCBI Taxonomy" id="27848"/>
    <lineage>
        <taxon>Eukaryota</taxon>
        <taxon>Metazoa</taxon>
        <taxon>Spiralia</taxon>
        <taxon>Lophotrochozoa</taxon>
        <taxon>Platyhelminthes</taxon>
        <taxon>Trematoda</taxon>
        <taxon>Digenea</taxon>
        <taxon>Plagiorchiida</taxon>
        <taxon>Echinostomata</taxon>
        <taxon>Echinostomatoidea</taxon>
        <taxon>Echinostomatidae</taxon>
        <taxon>Echinostoma</taxon>
    </lineage>
</organism>
<protein>
    <submittedName>
        <fullName evidence="2 4">Uncharacterized protein</fullName>
    </submittedName>
</protein>
<dbReference type="AlphaFoldDB" id="A0A183AGI3"/>
<feature type="compositionally biased region" description="Polar residues" evidence="1">
    <location>
        <begin position="20"/>
        <end position="33"/>
    </location>
</feature>
<evidence type="ECO:0000313" key="3">
    <source>
        <dbReference type="Proteomes" id="UP000272942"/>
    </source>
</evidence>
<feature type="compositionally biased region" description="Acidic residues" evidence="1">
    <location>
        <begin position="42"/>
        <end position="64"/>
    </location>
</feature>
<feature type="region of interest" description="Disordered" evidence="1">
    <location>
        <begin position="1"/>
        <end position="94"/>
    </location>
</feature>
<reference evidence="2 3" key="2">
    <citation type="submission" date="2018-11" db="EMBL/GenBank/DDBJ databases">
        <authorList>
            <consortium name="Pathogen Informatics"/>
        </authorList>
    </citation>
    <scope>NUCLEOTIDE SEQUENCE [LARGE SCALE GENOMIC DNA]</scope>
    <source>
        <strain evidence="2 3">Egypt</strain>
    </source>
</reference>
<name>A0A183AGI3_9TREM</name>
<proteinExistence type="predicted"/>
<reference evidence="4" key="1">
    <citation type="submission" date="2016-06" db="UniProtKB">
        <authorList>
            <consortium name="WormBaseParasite"/>
        </authorList>
    </citation>
    <scope>IDENTIFICATION</scope>
</reference>
<accession>A0A183AGI3</accession>
<keyword evidence="3" id="KW-1185">Reference proteome</keyword>
<dbReference type="Proteomes" id="UP000272942">
    <property type="component" value="Unassembled WGS sequence"/>
</dbReference>
<evidence type="ECO:0000256" key="1">
    <source>
        <dbReference type="SAM" id="MobiDB-lite"/>
    </source>
</evidence>
<dbReference type="WBParaSite" id="ECPE_0000608101-mRNA-1">
    <property type="protein sequence ID" value="ECPE_0000608101-mRNA-1"/>
    <property type="gene ID" value="ECPE_0000608101"/>
</dbReference>